<keyword evidence="5" id="KW-1185">Reference proteome</keyword>
<evidence type="ECO:0000256" key="2">
    <source>
        <dbReference type="SAM" id="Phobius"/>
    </source>
</evidence>
<dbReference type="InterPro" id="IPR011701">
    <property type="entry name" value="MFS"/>
</dbReference>
<dbReference type="PANTHER" id="PTHR11360">
    <property type="entry name" value="MONOCARBOXYLATE TRANSPORTER"/>
    <property type="match status" value="1"/>
</dbReference>
<protein>
    <recommendedName>
        <fullName evidence="3">Major facilitator superfamily (MFS) profile domain-containing protein</fullName>
    </recommendedName>
</protein>
<evidence type="ECO:0000313" key="5">
    <source>
        <dbReference type="Proteomes" id="UP000001593"/>
    </source>
</evidence>
<comment type="subcellular location">
    <subcellularLocation>
        <location evidence="1">Membrane</location>
        <topology evidence="1">Multi-pass membrane protein</topology>
    </subcellularLocation>
</comment>
<feature type="transmembrane region" description="Helical" evidence="2">
    <location>
        <begin position="166"/>
        <end position="184"/>
    </location>
</feature>
<gene>
    <name evidence="4" type="ORF">NEMVEDRAFT_v1g207626</name>
</gene>
<dbReference type="HOGENOM" id="CLU_829778_0_0_1"/>
<dbReference type="SUPFAM" id="SSF103473">
    <property type="entry name" value="MFS general substrate transporter"/>
    <property type="match status" value="1"/>
</dbReference>
<evidence type="ECO:0000313" key="4">
    <source>
        <dbReference type="EMBL" id="EDO40642.1"/>
    </source>
</evidence>
<reference evidence="4 5" key="1">
    <citation type="journal article" date="2007" name="Science">
        <title>Sea anemone genome reveals ancestral eumetazoan gene repertoire and genomic organization.</title>
        <authorList>
            <person name="Putnam N.H."/>
            <person name="Srivastava M."/>
            <person name="Hellsten U."/>
            <person name="Dirks B."/>
            <person name="Chapman J."/>
            <person name="Salamov A."/>
            <person name="Terry A."/>
            <person name="Shapiro H."/>
            <person name="Lindquist E."/>
            <person name="Kapitonov V.V."/>
            <person name="Jurka J."/>
            <person name="Genikhovich G."/>
            <person name="Grigoriev I.V."/>
            <person name="Lucas S.M."/>
            <person name="Steele R.E."/>
            <person name="Finnerty J.R."/>
            <person name="Technau U."/>
            <person name="Martindale M.Q."/>
            <person name="Rokhsar D.S."/>
        </authorList>
    </citation>
    <scope>NUCLEOTIDE SEQUENCE [LARGE SCALE GENOMIC DNA]</scope>
    <source>
        <strain evidence="5">CH2 X CH6</strain>
    </source>
</reference>
<dbReference type="PhylomeDB" id="A7S6M5"/>
<dbReference type="PANTHER" id="PTHR11360:SF251">
    <property type="entry name" value="MAJOR FACILITATOR SUPERFAMILY (MFS) PROFILE DOMAIN-CONTAINING PROTEIN"/>
    <property type="match status" value="1"/>
</dbReference>
<proteinExistence type="predicted"/>
<feature type="transmembrane region" description="Helical" evidence="2">
    <location>
        <begin position="257"/>
        <end position="278"/>
    </location>
</feature>
<keyword evidence="2" id="KW-1133">Transmembrane helix</keyword>
<keyword evidence="2" id="KW-0472">Membrane</keyword>
<dbReference type="GO" id="GO:0022857">
    <property type="term" value="F:transmembrane transporter activity"/>
    <property type="evidence" value="ECO:0000318"/>
    <property type="project" value="GO_Central"/>
</dbReference>
<evidence type="ECO:0000256" key="1">
    <source>
        <dbReference type="ARBA" id="ARBA00004141"/>
    </source>
</evidence>
<dbReference type="EMBL" id="DS469588">
    <property type="protein sequence ID" value="EDO40642.1"/>
    <property type="molecule type" value="Genomic_DNA"/>
</dbReference>
<feature type="transmembrane region" description="Helical" evidence="2">
    <location>
        <begin position="76"/>
        <end position="95"/>
    </location>
</feature>
<sequence length="335" mass="36518">MRSGSVFICNFGRDDVQLWTAIPVTIGSFQAREGRYRYFIKTRALATSLIAVGPGAGMFIMSQVTDISLNSIGWRGALMVLASLHMLLCVSAVLFDPHIERVEMKKGKCGGVWLKYQERSRSNVWTNRVFMAVSIAILVNLIGLSIPQLHMARYCEDLGMELSRASRLYMAFGILSMLFRVVSGRLSDTIWMNPRYLGQIGMLVLGVSTLLCPLAKSFTSLLVYFSVLGAGDGLYAGAVNIMLLASVREEAYPKATGASLVIMSVGVAGGPPLGGFIADSLGSYIPAFYVAGSFNILASLVLFFAITSRSHSQSNREEFNEFLEDSPVTEKVTVV</sequence>
<dbReference type="OMA" id="HEETRTH"/>
<feature type="transmembrane region" description="Helical" evidence="2">
    <location>
        <begin position="222"/>
        <end position="245"/>
    </location>
</feature>
<organism evidence="4 5">
    <name type="scientific">Nematostella vectensis</name>
    <name type="common">Starlet sea anemone</name>
    <dbReference type="NCBI Taxonomy" id="45351"/>
    <lineage>
        <taxon>Eukaryota</taxon>
        <taxon>Metazoa</taxon>
        <taxon>Cnidaria</taxon>
        <taxon>Anthozoa</taxon>
        <taxon>Hexacorallia</taxon>
        <taxon>Actiniaria</taxon>
        <taxon>Edwardsiidae</taxon>
        <taxon>Nematostella</taxon>
    </lineage>
</organism>
<dbReference type="InParanoid" id="A7S6M5"/>
<dbReference type="Pfam" id="PF07690">
    <property type="entry name" value="MFS_1"/>
    <property type="match status" value="2"/>
</dbReference>
<name>A7S6M5_NEMVE</name>
<feature type="transmembrane region" description="Helical" evidence="2">
    <location>
        <begin position="284"/>
        <end position="306"/>
    </location>
</feature>
<dbReference type="eggNOG" id="KOG2504">
    <property type="taxonomic scope" value="Eukaryota"/>
</dbReference>
<dbReference type="AlphaFoldDB" id="A7S6M5"/>
<accession>A7S6M5</accession>
<feature type="transmembrane region" description="Helical" evidence="2">
    <location>
        <begin position="44"/>
        <end position="64"/>
    </location>
</feature>
<evidence type="ECO:0000259" key="3">
    <source>
        <dbReference type="PROSITE" id="PS50850"/>
    </source>
</evidence>
<dbReference type="Proteomes" id="UP000001593">
    <property type="component" value="Unassembled WGS sequence"/>
</dbReference>
<keyword evidence="2" id="KW-0812">Transmembrane</keyword>
<feature type="transmembrane region" description="Helical" evidence="2">
    <location>
        <begin position="129"/>
        <end position="146"/>
    </location>
</feature>
<dbReference type="PROSITE" id="PS50850">
    <property type="entry name" value="MFS"/>
    <property type="match status" value="1"/>
</dbReference>
<feature type="transmembrane region" description="Helical" evidence="2">
    <location>
        <begin position="196"/>
        <end position="216"/>
    </location>
</feature>
<dbReference type="GO" id="GO:0005886">
    <property type="term" value="C:plasma membrane"/>
    <property type="evidence" value="ECO:0000318"/>
    <property type="project" value="GO_Central"/>
</dbReference>
<dbReference type="InterPro" id="IPR036259">
    <property type="entry name" value="MFS_trans_sf"/>
</dbReference>
<feature type="domain" description="Major facilitator superfamily (MFS) profile" evidence="3">
    <location>
        <begin position="129"/>
        <end position="335"/>
    </location>
</feature>
<dbReference type="Gene3D" id="1.20.1250.20">
    <property type="entry name" value="MFS general substrate transporter like domains"/>
    <property type="match status" value="1"/>
</dbReference>
<dbReference type="InterPro" id="IPR020846">
    <property type="entry name" value="MFS_dom"/>
</dbReference>
<dbReference type="InterPro" id="IPR050327">
    <property type="entry name" value="Proton-linked_MCT"/>
</dbReference>